<accession>A0ABW9SEX3</accession>
<evidence type="ECO:0000313" key="1">
    <source>
        <dbReference type="EMBL" id="MTU41385.1"/>
    </source>
</evidence>
<dbReference type="EMBL" id="WNCN01000036">
    <property type="protein sequence ID" value="MTU41385.1"/>
    <property type="molecule type" value="Genomic_DNA"/>
</dbReference>
<proteinExistence type="predicted"/>
<reference evidence="1 2" key="1">
    <citation type="journal article" date="2019" name="Nat. Med.">
        <title>A library of human gut bacterial isolates paired with longitudinal multiomics data enables mechanistic microbiome research.</title>
        <authorList>
            <person name="Poyet M."/>
            <person name="Groussin M."/>
            <person name="Gibbons S.M."/>
            <person name="Avila-Pacheco J."/>
            <person name="Jiang X."/>
            <person name="Kearney S.M."/>
            <person name="Perrotta A.R."/>
            <person name="Berdy B."/>
            <person name="Zhao S."/>
            <person name="Lieberman T.D."/>
            <person name="Swanson P.K."/>
            <person name="Smith M."/>
            <person name="Roesemann S."/>
            <person name="Alexander J.E."/>
            <person name="Rich S.A."/>
            <person name="Livny J."/>
            <person name="Vlamakis H."/>
            <person name="Clish C."/>
            <person name="Bullock K."/>
            <person name="Deik A."/>
            <person name="Scott J."/>
            <person name="Pierce K.A."/>
            <person name="Xavier R.J."/>
            <person name="Alm E.J."/>
        </authorList>
    </citation>
    <scope>NUCLEOTIDE SEQUENCE [LARGE SCALE GENOMIC DNA]</scope>
    <source>
        <strain evidence="1 2">BIOML-A29</strain>
    </source>
</reference>
<sequence length="62" mass="6902">MIPPYLADTRVAKLTFFPEGGNLIEGIPAKMAFKALNEKGIYGIKVFSQNNCHTIINEFICL</sequence>
<comment type="caution">
    <text evidence="1">The sequence shown here is derived from an EMBL/GenBank/DDBJ whole genome shotgun (WGS) entry which is preliminary data.</text>
</comment>
<evidence type="ECO:0000313" key="2">
    <source>
        <dbReference type="Proteomes" id="UP000434916"/>
    </source>
</evidence>
<dbReference type="Proteomes" id="UP000434916">
    <property type="component" value="Unassembled WGS sequence"/>
</dbReference>
<keyword evidence="2" id="KW-1185">Reference proteome</keyword>
<gene>
    <name evidence="1" type="ORF">GMD82_18455</name>
</gene>
<protein>
    <submittedName>
        <fullName evidence="1">Uncharacterized protein</fullName>
    </submittedName>
</protein>
<organism evidence="1 2">
    <name type="scientific">Parabacteroides merdae</name>
    <dbReference type="NCBI Taxonomy" id="46503"/>
    <lineage>
        <taxon>Bacteria</taxon>
        <taxon>Pseudomonadati</taxon>
        <taxon>Bacteroidota</taxon>
        <taxon>Bacteroidia</taxon>
        <taxon>Bacteroidales</taxon>
        <taxon>Tannerellaceae</taxon>
        <taxon>Parabacteroides</taxon>
    </lineage>
</organism>
<name>A0ABW9SEX3_9BACT</name>